<evidence type="ECO:0000313" key="1">
    <source>
        <dbReference type="EnsemblMetazoa" id="Aqu2.1.06591_001"/>
    </source>
</evidence>
<name>A0A1X7SWY8_AMPQE</name>
<dbReference type="AlphaFoldDB" id="A0A1X7SWY8"/>
<dbReference type="InterPro" id="IPR006626">
    <property type="entry name" value="PbH1"/>
</dbReference>
<protein>
    <recommendedName>
        <fullName evidence="2">Right handed beta helix domain-containing protein</fullName>
    </recommendedName>
</protein>
<organism evidence="1">
    <name type="scientific">Amphimedon queenslandica</name>
    <name type="common">Sponge</name>
    <dbReference type="NCBI Taxonomy" id="400682"/>
    <lineage>
        <taxon>Eukaryota</taxon>
        <taxon>Metazoa</taxon>
        <taxon>Porifera</taxon>
        <taxon>Demospongiae</taxon>
        <taxon>Heteroscleromorpha</taxon>
        <taxon>Haplosclerida</taxon>
        <taxon>Niphatidae</taxon>
        <taxon>Amphimedon</taxon>
    </lineage>
</organism>
<dbReference type="Gene3D" id="2.160.20.10">
    <property type="entry name" value="Single-stranded right-handed beta-helix, Pectin lyase-like"/>
    <property type="match status" value="1"/>
</dbReference>
<sequence length="323" mass="34650">MKWLYIESNYTGILFHINGTGQNNIQLDHVVVTKSSIGLHIQAHSKQSHIAVTNSSFYNNCETGIRLEVADNTSGTFLLDSSHFSNNSGILGASVQAVIYGYAMTVGIANCISITISDCTFSNNEGSGLALFDSRVNFHGVNNFSNNTAYRGGGIVMYANLYSYIYLMPDARLNFIRNNASTGGAIFVEQNVLTLGSDALTVTSCFYQLSPSNVAEPVQHFYFENNSASVAGSVLYGGATEGCLIEGTTIDSQYSFLNISKFVDQSGLSVISSDPLRVCFCVSNTVPDCSQMVKSMSVRPGAPVTLPLALAGQHNNLTTGIIN</sequence>
<dbReference type="EnsemblMetazoa" id="Aqu2.1.06591_001">
    <property type="protein sequence ID" value="Aqu2.1.06591_001"/>
    <property type="gene ID" value="Aqu2.1.06591"/>
</dbReference>
<evidence type="ECO:0008006" key="2">
    <source>
        <dbReference type="Google" id="ProtNLM"/>
    </source>
</evidence>
<accession>A0A1X7SWY8</accession>
<dbReference type="InterPro" id="IPR011050">
    <property type="entry name" value="Pectin_lyase_fold/virulence"/>
</dbReference>
<dbReference type="SMART" id="SM00710">
    <property type="entry name" value="PbH1"/>
    <property type="match status" value="4"/>
</dbReference>
<reference evidence="1" key="1">
    <citation type="submission" date="2017-05" db="UniProtKB">
        <authorList>
            <consortium name="EnsemblMetazoa"/>
        </authorList>
    </citation>
    <scope>IDENTIFICATION</scope>
</reference>
<dbReference type="InParanoid" id="A0A1X7SWY8"/>
<proteinExistence type="predicted"/>
<dbReference type="InterPro" id="IPR012334">
    <property type="entry name" value="Pectin_lyas_fold"/>
</dbReference>
<dbReference type="SUPFAM" id="SSF51126">
    <property type="entry name" value="Pectin lyase-like"/>
    <property type="match status" value="1"/>
</dbReference>